<reference evidence="2 3" key="1">
    <citation type="submission" date="2022-12" db="EMBL/GenBank/DDBJ databases">
        <title>Genomic features and morphological characterization of a novel Knufia sp. strain isolated from spacecraft assembly facility.</title>
        <authorList>
            <person name="Teixeira M."/>
            <person name="Chander A.M."/>
            <person name="Stajich J.E."/>
            <person name="Venkateswaran K."/>
        </authorList>
    </citation>
    <scope>NUCLEOTIDE SEQUENCE [LARGE SCALE GENOMIC DNA]</scope>
    <source>
        <strain evidence="2 3">FJI-L2-BK-P2</strain>
    </source>
</reference>
<name>A0AAN8E8Y5_9EURO</name>
<evidence type="ECO:0000313" key="2">
    <source>
        <dbReference type="EMBL" id="KAK5949334.1"/>
    </source>
</evidence>
<evidence type="ECO:0000256" key="1">
    <source>
        <dbReference type="SAM" id="MobiDB-lite"/>
    </source>
</evidence>
<dbReference type="Proteomes" id="UP001316803">
    <property type="component" value="Unassembled WGS sequence"/>
</dbReference>
<protein>
    <submittedName>
        <fullName evidence="2">Uncharacterized protein</fullName>
    </submittedName>
</protein>
<feature type="compositionally biased region" description="Low complexity" evidence="1">
    <location>
        <begin position="100"/>
        <end position="125"/>
    </location>
</feature>
<organism evidence="2 3">
    <name type="scientific">Knufia fluminis</name>
    <dbReference type="NCBI Taxonomy" id="191047"/>
    <lineage>
        <taxon>Eukaryota</taxon>
        <taxon>Fungi</taxon>
        <taxon>Dikarya</taxon>
        <taxon>Ascomycota</taxon>
        <taxon>Pezizomycotina</taxon>
        <taxon>Eurotiomycetes</taxon>
        <taxon>Chaetothyriomycetidae</taxon>
        <taxon>Chaetothyriales</taxon>
        <taxon>Trichomeriaceae</taxon>
        <taxon>Knufia</taxon>
    </lineage>
</organism>
<comment type="caution">
    <text evidence="2">The sequence shown here is derived from an EMBL/GenBank/DDBJ whole genome shotgun (WGS) entry which is preliminary data.</text>
</comment>
<sequence>MIPPISRRVSKTVTPSPKPQVPSIQKKQNKKPTATASQAQQKRATTAPANQKSNAQTQARYLTPASQSISSDGSTPMAPGSSVWPATMNMDKSLKPSGRQPKPTAATTKAQTNTPQAQTQTQTPASARVGTRSTTTVTENPNANQPPIQVPVTPYTLLLRRKEQLYHNGKLPEFMRIQAAINVGMILHWTADEVVRTVEKSEQYAIWIADGLKPYAWRLTARMMEVVGETEVLDFVRRVREDGGDAFETLRRLRAVFGAKMDVGGGGTENDEIRYFAPLLLTKIQATLNIAFRSVWEGDDTDGDDDTRMSNTNNVKSFDMAVFKQKATHLLRVPSQACGEEILCLLRLSKLGRKRFGDLDSKGRAIAALPGIERRLIQREKMKVLDRVKSELQGGREMIKTVVELLGHGTLATIGINLGWVEGGLSKRAMTELDDEGFLILSSMYRGRTGGGILVPDYVVDGEEEEEIETADEGARW</sequence>
<feature type="region of interest" description="Disordered" evidence="1">
    <location>
        <begin position="1"/>
        <end position="149"/>
    </location>
</feature>
<keyword evidence="3" id="KW-1185">Reference proteome</keyword>
<feature type="compositionally biased region" description="Polar residues" evidence="1">
    <location>
        <begin position="131"/>
        <end position="147"/>
    </location>
</feature>
<accession>A0AAN8E8Y5</accession>
<evidence type="ECO:0000313" key="3">
    <source>
        <dbReference type="Proteomes" id="UP001316803"/>
    </source>
</evidence>
<proteinExistence type="predicted"/>
<dbReference type="EMBL" id="JAKLMC020000037">
    <property type="protein sequence ID" value="KAK5949334.1"/>
    <property type="molecule type" value="Genomic_DNA"/>
</dbReference>
<feature type="compositionally biased region" description="Polar residues" evidence="1">
    <location>
        <begin position="22"/>
        <end position="74"/>
    </location>
</feature>
<gene>
    <name evidence="2" type="ORF">OHC33_009687</name>
</gene>
<dbReference type="AlphaFoldDB" id="A0AAN8E8Y5"/>